<evidence type="ECO:0000313" key="4">
    <source>
        <dbReference type="EMBL" id="PNI69862.1"/>
    </source>
</evidence>
<evidence type="ECO:0000313" key="5">
    <source>
        <dbReference type="Proteomes" id="UP000236370"/>
    </source>
</evidence>
<feature type="non-terminal residue" evidence="4">
    <location>
        <position position="150"/>
    </location>
</feature>
<dbReference type="InterPro" id="IPR036020">
    <property type="entry name" value="WW_dom_sf"/>
</dbReference>
<comment type="caution">
    <text evidence="4">The sequence shown here is derived from an EMBL/GenBank/DDBJ whole genome shotgun (WGS) entry which is preliminary data.</text>
</comment>
<dbReference type="Gene3D" id="2.60.40.150">
    <property type="entry name" value="C2 domain"/>
    <property type="match status" value="1"/>
</dbReference>
<dbReference type="InterPro" id="IPR001202">
    <property type="entry name" value="WW_dom"/>
</dbReference>
<feature type="region of interest" description="Disordered" evidence="2">
    <location>
        <begin position="31"/>
        <end position="81"/>
    </location>
</feature>
<dbReference type="SMR" id="A0A2J8NDL0"/>
<sequence>MERPYTFKDFLLRPRSHKSRVKGFLRLKMAYMPKNGGQDEENSDQRDDMEHGWEVVDSNDSASQHQEELPPPPLPPGWEEKVDNLGRTYYVNHNNRTTQWHRPSLMDVSSESDNNIRQINQEAAHRRFRSRRHISEDLEPEPSEGGDVPE</sequence>
<dbReference type="InterPro" id="IPR035892">
    <property type="entry name" value="C2_domain_sf"/>
</dbReference>
<dbReference type="Gene3D" id="2.20.70.10">
    <property type="match status" value="1"/>
</dbReference>
<dbReference type="Pfam" id="PF00397">
    <property type="entry name" value="WW"/>
    <property type="match status" value="1"/>
</dbReference>
<dbReference type="CDD" id="cd00201">
    <property type="entry name" value="WW"/>
    <property type="match status" value="1"/>
</dbReference>
<keyword evidence="1" id="KW-0808">Transferase</keyword>
<feature type="compositionally biased region" description="Basic and acidic residues" evidence="2">
    <location>
        <begin position="43"/>
        <end position="54"/>
    </location>
</feature>
<name>A0A2J8NDL0_PANTR</name>
<evidence type="ECO:0000256" key="1">
    <source>
        <dbReference type="ARBA" id="ARBA00022679"/>
    </source>
</evidence>
<reference evidence="4 5" key="1">
    <citation type="submission" date="2017-12" db="EMBL/GenBank/DDBJ databases">
        <title>High-resolution comparative analysis of great ape genomes.</title>
        <authorList>
            <person name="Pollen A."/>
            <person name="Hastie A."/>
            <person name="Hormozdiari F."/>
            <person name="Dougherty M."/>
            <person name="Liu R."/>
            <person name="Chaisson M."/>
            <person name="Hoppe E."/>
            <person name="Hill C."/>
            <person name="Pang A."/>
            <person name="Hillier L."/>
            <person name="Baker C."/>
            <person name="Armstrong J."/>
            <person name="Shendure J."/>
            <person name="Paten B."/>
            <person name="Wilson R."/>
            <person name="Chao H."/>
            <person name="Schneider V."/>
            <person name="Ventura M."/>
            <person name="Kronenberg Z."/>
            <person name="Murali S."/>
            <person name="Gordon D."/>
            <person name="Cantsilieris S."/>
            <person name="Munson K."/>
            <person name="Nelson B."/>
            <person name="Raja A."/>
            <person name="Underwood J."/>
            <person name="Diekhans M."/>
            <person name="Fiddes I."/>
            <person name="Haussler D."/>
            <person name="Eichler E."/>
        </authorList>
    </citation>
    <scope>NUCLEOTIDE SEQUENCE [LARGE SCALE GENOMIC DNA]</scope>
    <source>
        <strain evidence="4">Yerkes chimp pedigree #C0471</strain>
    </source>
</reference>
<feature type="compositionally biased region" description="Polar residues" evidence="2">
    <location>
        <begin position="101"/>
        <end position="121"/>
    </location>
</feature>
<proteinExistence type="predicted"/>
<dbReference type="PROSITE" id="PS50020">
    <property type="entry name" value="WW_DOMAIN_2"/>
    <property type="match status" value="1"/>
</dbReference>
<feature type="domain" description="WW" evidence="3">
    <location>
        <begin position="72"/>
        <end position="105"/>
    </location>
</feature>
<dbReference type="SMART" id="SM00456">
    <property type="entry name" value="WW"/>
    <property type="match status" value="1"/>
</dbReference>
<evidence type="ECO:0000256" key="2">
    <source>
        <dbReference type="SAM" id="MobiDB-lite"/>
    </source>
</evidence>
<dbReference type="FunFam" id="2.20.70.10:FF:000008">
    <property type="entry name" value="E3 ubiquitin-protein ligase NEDD4-like protein"/>
    <property type="match status" value="1"/>
</dbReference>
<feature type="region of interest" description="Disordered" evidence="2">
    <location>
        <begin position="101"/>
        <end position="150"/>
    </location>
</feature>
<dbReference type="EMBL" id="NBAG03000231">
    <property type="protein sequence ID" value="PNI69862.1"/>
    <property type="molecule type" value="Genomic_DNA"/>
</dbReference>
<dbReference type="Proteomes" id="UP000236370">
    <property type="component" value="Unassembled WGS sequence"/>
</dbReference>
<protein>
    <submittedName>
        <fullName evidence="4">NEDD4L isoform 24</fullName>
    </submittedName>
</protein>
<dbReference type="PANTHER" id="PTHR11254:SF441">
    <property type="entry name" value="HECT-TYPE E3 UBIQUITIN TRANSFERASE"/>
    <property type="match status" value="1"/>
</dbReference>
<dbReference type="PANTHER" id="PTHR11254">
    <property type="entry name" value="HECT DOMAIN UBIQUITIN-PROTEIN LIGASE"/>
    <property type="match status" value="1"/>
</dbReference>
<dbReference type="InterPro" id="IPR050409">
    <property type="entry name" value="E3_ubiq-protein_ligase"/>
</dbReference>
<feature type="compositionally biased region" description="Acidic residues" evidence="2">
    <location>
        <begin position="137"/>
        <end position="150"/>
    </location>
</feature>
<gene>
    <name evidence="4" type="ORF">CK820_G0011383</name>
</gene>
<dbReference type="GO" id="GO:0016740">
    <property type="term" value="F:transferase activity"/>
    <property type="evidence" value="ECO:0007669"/>
    <property type="project" value="UniProtKB-KW"/>
</dbReference>
<dbReference type="PROSITE" id="PS01159">
    <property type="entry name" value="WW_DOMAIN_1"/>
    <property type="match status" value="1"/>
</dbReference>
<accession>A0A2J8NDL0</accession>
<organism evidence="4 5">
    <name type="scientific">Pan troglodytes</name>
    <name type="common">Chimpanzee</name>
    <dbReference type="NCBI Taxonomy" id="9598"/>
    <lineage>
        <taxon>Eukaryota</taxon>
        <taxon>Metazoa</taxon>
        <taxon>Chordata</taxon>
        <taxon>Craniata</taxon>
        <taxon>Vertebrata</taxon>
        <taxon>Euteleostomi</taxon>
        <taxon>Mammalia</taxon>
        <taxon>Eutheria</taxon>
        <taxon>Euarchontoglires</taxon>
        <taxon>Primates</taxon>
        <taxon>Haplorrhini</taxon>
        <taxon>Catarrhini</taxon>
        <taxon>Hominidae</taxon>
        <taxon>Pan</taxon>
    </lineage>
</organism>
<dbReference type="SUPFAM" id="SSF51045">
    <property type="entry name" value="WW domain"/>
    <property type="match status" value="1"/>
</dbReference>
<dbReference type="AlphaFoldDB" id="A0A2J8NDL0"/>
<evidence type="ECO:0000259" key="3">
    <source>
        <dbReference type="PROSITE" id="PS50020"/>
    </source>
</evidence>